<sequence length="200" mass="21833">MPVTGLRERKKQQTYDALSQAAIALFLEHGFDEVSVADIAAAVEVSKPTLFKYFATKQDLVLHRIADHQHEAARVVEAAEGSPIDALHRHFLAGLERRDPVTGLNDVPQVLAYHRLVFTTPALSTRMHEFMDEDERALAEALGGDATAELTAAQVVAVQRVLARRNWSAIHAGSSAADRYPAAVAEADAAFARLTTRVEP</sequence>
<evidence type="ECO:0000256" key="2">
    <source>
        <dbReference type="ARBA" id="ARBA00023125"/>
    </source>
</evidence>
<reference evidence="6 7" key="1">
    <citation type="submission" date="2019-02" db="EMBL/GenBank/DDBJ databases">
        <title>Kribbella capetownensis sp. nov. and Kribbella speibonae sp. nov., isolated from soil.</title>
        <authorList>
            <person name="Curtis S.M."/>
            <person name="Norton I."/>
            <person name="Everest G.J."/>
            <person name="Meyers P.R."/>
        </authorList>
    </citation>
    <scope>NUCLEOTIDE SEQUENCE [LARGE SCALE GENOMIC DNA]</scope>
    <source>
        <strain evidence="6 7">YM53</strain>
    </source>
</reference>
<comment type="caution">
    <text evidence="6">The sequence shown here is derived from an EMBL/GenBank/DDBJ whole genome shotgun (WGS) entry which is preliminary data.</text>
</comment>
<dbReference type="InterPro" id="IPR001647">
    <property type="entry name" value="HTH_TetR"/>
</dbReference>
<keyword evidence="3" id="KW-0804">Transcription</keyword>
<dbReference type="Pfam" id="PF00440">
    <property type="entry name" value="TetR_N"/>
    <property type="match status" value="1"/>
</dbReference>
<name>A0A4R0JQP6_9ACTN</name>
<dbReference type="EMBL" id="SJKD01000004">
    <property type="protein sequence ID" value="TCC49139.1"/>
    <property type="molecule type" value="Genomic_DNA"/>
</dbReference>
<accession>A0A4R0JQP6</accession>
<evidence type="ECO:0000256" key="4">
    <source>
        <dbReference type="PROSITE-ProRule" id="PRU00335"/>
    </source>
</evidence>
<proteinExistence type="predicted"/>
<keyword evidence="1" id="KW-0805">Transcription regulation</keyword>
<dbReference type="InterPro" id="IPR009057">
    <property type="entry name" value="Homeodomain-like_sf"/>
</dbReference>
<feature type="DNA-binding region" description="H-T-H motif" evidence="4">
    <location>
        <begin position="35"/>
        <end position="54"/>
    </location>
</feature>
<organism evidence="6 7">
    <name type="scientific">Kribbella capetownensis</name>
    <dbReference type="NCBI Taxonomy" id="1572659"/>
    <lineage>
        <taxon>Bacteria</taxon>
        <taxon>Bacillati</taxon>
        <taxon>Actinomycetota</taxon>
        <taxon>Actinomycetes</taxon>
        <taxon>Propionibacteriales</taxon>
        <taxon>Kribbellaceae</taxon>
        <taxon>Kribbella</taxon>
    </lineage>
</organism>
<evidence type="ECO:0000313" key="6">
    <source>
        <dbReference type="EMBL" id="TCC49139.1"/>
    </source>
</evidence>
<dbReference type="AlphaFoldDB" id="A0A4R0JQP6"/>
<dbReference type="PRINTS" id="PR00455">
    <property type="entry name" value="HTHTETR"/>
</dbReference>
<keyword evidence="2 4" id="KW-0238">DNA-binding</keyword>
<dbReference type="Proteomes" id="UP000293342">
    <property type="component" value="Unassembled WGS sequence"/>
</dbReference>
<evidence type="ECO:0000259" key="5">
    <source>
        <dbReference type="PROSITE" id="PS50977"/>
    </source>
</evidence>
<dbReference type="GO" id="GO:0000976">
    <property type="term" value="F:transcription cis-regulatory region binding"/>
    <property type="evidence" value="ECO:0007669"/>
    <property type="project" value="TreeGrafter"/>
</dbReference>
<feature type="domain" description="HTH tetR-type" evidence="5">
    <location>
        <begin position="12"/>
        <end position="72"/>
    </location>
</feature>
<dbReference type="SUPFAM" id="SSF46689">
    <property type="entry name" value="Homeodomain-like"/>
    <property type="match status" value="1"/>
</dbReference>
<dbReference type="Gene3D" id="1.10.357.10">
    <property type="entry name" value="Tetracycline Repressor, domain 2"/>
    <property type="match status" value="1"/>
</dbReference>
<dbReference type="PANTHER" id="PTHR30055">
    <property type="entry name" value="HTH-TYPE TRANSCRIPTIONAL REGULATOR RUTR"/>
    <property type="match status" value="1"/>
</dbReference>
<dbReference type="GO" id="GO:0003700">
    <property type="term" value="F:DNA-binding transcription factor activity"/>
    <property type="evidence" value="ECO:0007669"/>
    <property type="project" value="TreeGrafter"/>
</dbReference>
<dbReference type="OrthoDB" id="8688418at2"/>
<keyword evidence="7" id="KW-1185">Reference proteome</keyword>
<evidence type="ECO:0000313" key="7">
    <source>
        <dbReference type="Proteomes" id="UP000293342"/>
    </source>
</evidence>
<protein>
    <submittedName>
        <fullName evidence="6">TetR family transcriptional regulator</fullName>
    </submittedName>
</protein>
<dbReference type="PANTHER" id="PTHR30055:SF234">
    <property type="entry name" value="HTH-TYPE TRANSCRIPTIONAL REGULATOR BETI"/>
    <property type="match status" value="1"/>
</dbReference>
<evidence type="ECO:0000256" key="3">
    <source>
        <dbReference type="ARBA" id="ARBA00023163"/>
    </source>
</evidence>
<evidence type="ECO:0000256" key="1">
    <source>
        <dbReference type="ARBA" id="ARBA00023015"/>
    </source>
</evidence>
<dbReference type="InterPro" id="IPR050109">
    <property type="entry name" value="HTH-type_TetR-like_transc_reg"/>
</dbReference>
<dbReference type="InterPro" id="IPR023772">
    <property type="entry name" value="DNA-bd_HTH_TetR-type_CS"/>
</dbReference>
<dbReference type="PROSITE" id="PS50977">
    <property type="entry name" value="HTH_TETR_2"/>
    <property type="match status" value="1"/>
</dbReference>
<gene>
    <name evidence="6" type="ORF">E0H75_18765</name>
</gene>
<dbReference type="PROSITE" id="PS01081">
    <property type="entry name" value="HTH_TETR_1"/>
    <property type="match status" value="1"/>
</dbReference>